<proteinExistence type="inferred from homology"/>
<evidence type="ECO:0000259" key="3">
    <source>
        <dbReference type="PROSITE" id="PS51160"/>
    </source>
</evidence>
<gene>
    <name evidence="4" type="ORF">PADG_03749</name>
</gene>
<dbReference type="InterPro" id="IPR017968">
    <property type="entry name" value="Acylphosphatase_CS"/>
</dbReference>
<evidence type="ECO:0000256" key="1">
    <source>
        <dbReference type="PROSITE-ProRule" id="PRU00520"/>
    </source>
</evidence>
<dbReference type="eggNOG" id="ENOG502S7SZ">
    <property type="taxonomic scope" value="Eukaryota"/>
</dbReference>
<organism evidence="4 5">
    <name type="scientific">Paracoccidioides brasiliensis (strain Pb18)</name>
    <dbReference type="NCBI Taxonomy" id="502780"/>
    <lineage>
        <taxon>Eukaryota</taxon>
        <taxon>Fungi</taxon>
        <taxon>Dikarya</taxon>
        <taxon>Ascomycota</taxon>
        <taxon>Pezizomycotina</taxon>
        <taxon>Eurotiomycetes</taxon>
        <taxon>Eurotiomycetidae</taxon>
        <taxon>Onygenales</taxon>
        <taxon>Ajellomycetaceae</taxon>
        <taxon>Paracoccidioides</taxon>
    </lineage>
</organism>
<reference evidence="4 5" key="1">
    <citation type="journal article" date="2011" name="PLoS Genet.">
        <title>Comparative genomic analysis of human fungal pathogens causing paracoccidioidomycosis.</title>
        <authorList>
            <person name="Desjardins C.A."/>
            <person name="Champion M.D."/>
            <person name="Holder J.W."/>
            <person name="Muszewska A."/>
            <person name="Goldberg J."/>
            <person name="Bailao A.M."/>
            <person name="Brigido M.M."/>
            <person name="Ferreira M.E."/>
            <person name="Garcia A.M."/>
            <person name="Grynberg M."/>
            <person name="Gujja S."/>
            <person name="Heiman D.I."/>
            <person name="Henn M.R."/>
            <person name="Kodira C.D."/>
            <person name="Leon-Narvaez H."/>
            <person name="Longo L.V."/>
            <person name="Ma L.J."/>
            <person name="Malavazi I."/>
            <person name="Matsuo A.L."/>
            <person name="Morais F.V."/>
            <person name="Pereira M."/>
            <person name="Rodriguez-Brito S."/>
            <person name="Sakthikumar S."/>
            <person name="Salem-Izacc S.M."/>
            <person name="Sykes S.M."/>
            <person name="Teixeira M.M."/>
            <person name="Vallejo M.C."/>
            <person name="Walter M.E."/>
            <person name="Yandava C."/>
            <person name="Young S."/>
            <person name="Zeng Q."/>
            <person name="Zucker J."/>
            <person name="Felipe M.S."/>
            <person name="Goldman G.H."/>
            <person name="Haas B.J."/>
            <person name="McEwen J.G."/>
            <person name="Nino-Vega G."/>
            <person name="Puccia R."/>
            <person name="San-Blas G."/>
            <person name="Soares C.M."/>
            <person name="Birren B.W."/>
            <person name="Cuomo C.A."/>
        </authorList>
    </citation>
    <scope>NUCLEOTIDE SEQUENCE [LARGE SCALE GENOMIC DNA]</scope>
    <source>
        <strain evidence="4 5">Pb18</strain>
    </source>
</reference>
<dbReference type="RefSeq" id="XP_010759163.1">
    <property type="nucleotide sequence ID" value="XM_010760861.1"/>
</dbReference>
<dbReference type="HOGENOM" id="CLU_2184766_0_0_1"/>
<dbReference type="InterPro" id="IPR001792">
    <property type="entry name" value="Acylphosphatase-like_dom"/>
</dbReference>
<evidence type="ECO:0000313" key="4">
    <source>
        <dbReference type="EMBL" id="EEH47665.2"/>
    </source>
</evidence>
<dbReference type="EMBL" id="KN275960">
    <property type="protein sequence ID" value="EEH47665.2"/>
    <property type="molecule type" value="Genomic_DNA"/>
</dbReference>
<accession>C1G913</accession>
<name>C1G913_PARBD</name>
<feature type="domain" description="Acylphosphatase-like" evidence="3">
    <location>
        <begin position="41"/>
        <end position="108"/>
    </location>
</feature>
<dbReference type="AlphaFoldDB" id="C1G913"/>
<dbReference type="KEGG" id="pbn:PADG_03749"/>
<feature type="active site" evidence="1">
    <location>
        <position position="41"/>
    </location>
</feature>
<dbReference type="PROSITE" id="PS00151">
    <property type="entry name" value="ACYLPHOSPHATASE_2"/>
    <property type="match status" value="1"/>
</dbReference>
<feature type="active site" evidence="1">
    <location>
        <position position="54"/>
    </location>
</feature>
<comment type="similarity">
    <text evidence="2">Belongs to the acylphosphatase family.</text>
</comment>
<dbReference type="OrthoDB" id="7961613at2759"/>
<dbReference type="InterPro" id="IPR036046">
    <property type="entry name" value="Acylphosphatase-like_dom_sf"/>
</dbReference>
<evidence type="ECO:0000256" key="2">
    <source>
        <dbReference type="RuleBase" id="RU004168"/>
    </source>
</evidence>
<dbReference type="PROSITE" id="PS51160">
    <property type="entry name" value="ACYLPHOSPHATASE_3"/>
    <property type="match status" value="1"/>
</dbReference>
<dbReference type="GO" id="GO:0003998">
    <property type="term" value="F:acylphosphatase activity"/>
    <property type="evidence" value="ECO:0007669"/>
    <property type="project" value="UniProtKB-EC"/>
</dbReference>
<keyword evidence="5" id="KW-1185">Reference proteome</keyword>
<dbReference type="Gene3D" id="3.30.70.100">
    <property type="match status" value="1"/>
</dbReference>
<dbReference type="Pfam" id="PF00708">
    <property type="entry name" value="Acylphosphatase"/>
    <property type="match status" value="1"/>
</dbReference>
<dbReference type="EC" id="3.6.1.7" evidence="1"/>
<dbReference type="Proteomes" id="UP000001628">
    <property type="component" value="Unassembled WGS sequence"/>
</dbReference>
<dbReference type="PANTHER" id="PTHR47268">
    <property type="entry name" value="ACYLPHOSPHATASE"/>
    <property type="match status" value="1"/>
</dbReference>
<dbReference type="InterPro" id="IPR020456">
    <property type="entry name" value="Acylphosphatase"/>
</dbReference>
<protein>
    <recommendedName>
        <fullName evidence="1">acylphosphatase</fullName>
        <ecNumber evidence="1">3.6.1.7</ecNumber>
    </recommendedName>
</protein>
<dbReference type="SUPFAM" id="SSF54975">
    <property type="entry name" value="Acylphosphatase/BLUF domain-like"/>
    <property type="match status" value="1"/>
</dbReference>
<comment type="catalytic activity">
    <reaction evidence="1">
        <text>an acyl phosphate + H2O = a carboxylate + phosphate + H(+)</text>
        <dbReference type="Rhea" id="RHEA:14965"/>
        <dbReference type="ChEBI" id="CHEBI:15377"/>
        <dbReference type="ChEBI" id="CHEBI:15378"/>
        <dbReference type="ChEBI" id="CHEBI:29067"/>
        <dbReference type="ChEBI" id="CHEBI:43474"/>
        <dbReference type="ChEBI" id="CHEBI:59918"/>
        <dbReference type="EC" id="3.6.1.7"/>
    </reaction>
</comment>
<dbReference type="STRING" id="502780.C1G913"/>
<dbReference type="InParanoid" id="C1G913"/>
<evidence type="ECO:0000313" key="5">
    <source>
        <dbReference type="Proteomes" id="UP000001628"/>
    </source>
</evidence>
<keyword evidence="1" id="KW-0378">Hydrolase</keyword>
<sequence length="109" mass="12058">MAKFKACAPYAKIFNYAPSSGAMSYSLLIYPYLLVRSLLPRNANSYGLTGWVRNTKDGKVEGEAQGDEASLAKLFKDLNRGPRHAQVVKLEKSDIEPKDGETSFVVNRS</sequence>
<dbReference type="GeneID" id="22583004"/>
<dbReference type="VEuPathDB" id="FungiDB:PADG_03749"/>
<dbReference type="PANTHER" id="PTHR47268:SF4">
    <property type="entry name" value="ACYLPHOSPHATASE"/>
    <property type="match status" value="1"/>
</dbReference>